<dbReference type="OrthoDB" id="9781156at2"/>
<dbReference type="PANTHER" id="PTHR11662">
    <property type="entry name" value="SOLUTE CARRIER FAMILY 17"/>
    <property type="match status" value="1"/>
</dbReference>
<keyword evidence="4 5" id="KW-0472">Membrane</keyword>
<evidence type="ECO:0000259" key="6">
    <source>
        <dbReference type="PROSITE" id="PS50850"/>
    </source>
</evidence>
<reference evidence="7 8" key="1">
    <citation type="submission" date="2018-03" db="EMBL/GenBank/DDBJ databases">
        <title>Adhaeribacter sp. HMF7605 Genome sequencing and assembly.</title>
        <authorList>
            <person name="Kang H."/>
            <person name="Kang J."/>
            <person name="Cha I."/>
            <person name="Kim H."/>
            <person name="Joh K."/>
        </authorList>
    </citation>
    <scope>NUCLEOTIDE SEQUENCE [LARGE SCALE GENOMIC DNA]</scope>
    <source>
        <strain evidence="7 8">HMF7605</strain>
    </source>
</reference>
<feature type="transmembrane region" description="Helical" evidence="5">
    <location>
        <begin position="273"/>
        <end position="294"/>
    </location>
</feature>
<protein>
    <submittedName>
        <fullName evidence="7">MFS transporter</fullName>
    </submittedName>
</protein>
<comment type="caution">
    <text evidence="7">The sequence shown here is derived from an EMBL/GenBank/DDBJ whole genome shotgun (WGS) entry which is preliminary data.</text>
</comment>
<feature type="transmembrane region" description="Helical" evidence="5">
    <location>
        <begin position="330"/>
        <end position="352"/>
    </location>
</feature>
<evidence type="ECO:0000256" key="4">
    <source>
        <dbReference type="ARBA" id="ARBA00023136"/>
    </source>
</evidence>
<dbReference type="GO" id="GO:0016020">
    <property type="term" value="C:membrane"/>
    <property type="evidence" value="ECO:0007669"/>
    <property type="project" value="UniProtKB-SubCell"/>
</dbReference>
<evidence type="ECO:0000256" key="5">
    <source>
        <dbReference type="SAM" id="Phobius"/>
    </source>
</evidence>
<dbReference type="InterPro" id="IPR036259">
    <property type="entry name" value="MFS_trans_sf"/>
</dbReference>
<gene>
    <name evidence="7" type="ORF">AHMF7605_06345</name>
</gene>
<accession>A0A2T2YCG3</accession>
<evidence type="ECO:0000256" key="2">
    <source>
        <dbReference type="ARBA" id="ARBA00022692"/>
    </source>
</evidence>
<sequence>MPRIKMGNYRWVIVGLLFTATTINYLDRQIIGLLKPTLEKEFNWTETDFARIVMAFTAAYAIGLLVSGRVIDKIGTKLGYTITVVVWSVAAMLHAIARSAFGFGIARLGLGVGEAGNFPAAMKAVAEWFPKSERAKATGIFNAGTSIGVVMALLIVPWILRYYGWQEVFWITGALGFVWLIFWLVFYEVPSRQKRLSTAELNYITSGQDLETNIQSDAGSIKWYKLFTFPQTWAFITGKGLIDPIFWFFLFWLPSYFASTFHLDLKKPSLPLMIIYAATTVGSIGGGYFSSYLIKRGMPTLKARKTALFIFAILELAIILAQFATDVWVAVGLISLAVAVHQAWATNVFTTASDMFPKEAVSSVVGIGGMAGAVGGIFFPILVGYLLDSYKAQGNISAGYNLLFTICGFTYLTAWIIIHLLTRKAKQVEAYQLA</sequence>
<dbReference type="InterPro" id="IPR011701">
    <property type="entry name" value="MFS"/>
</dbReference>
<feature type="transmembrane region" description="Helical" evidence="5">
    <location>
        <begin position="52"/>
        <end position="71"/>
    </location>
</feature>
<dbReference type="PROSITE" id="PS50850">
    <property type="entry name" value="MFS"/>
    <property type="match status" value="1"/>
</dbReference>
<name>A0A2T2YCG3_9BACT</name>
<dbReference type="Pfam" id="PF07690">
    <property type="entry name" value="MFS_1"/>
    <property type="match status" value="1"/>
</dbReference>
<dbReference type="InterPro" id="IPR020846">
    <property type="entry name" value="MFS_dom"/>
</dbReference>
<dbReference type="CDD" id="cd17319">
    <property type="entry name" value="MFS_ExuT_GudP_like"/>
    <property type="match status" value="1"/>
</dbReference>
<dbReference type="Gene3D" id="1.20.1250.20">
    <property type="entry name" value="MFS general substrate transporter like domains"/>
    <property type="match status" value="2"/>
</dbReference>
<evidence type="ECO:0000256" key="1">
    <source>
        <dbReference type="ARBA" id="ARBA00004141"/>
    </source>
</evidence>
<feature type="transmembrane region" description="Helical" evidence="5">
    <location>
        <begin position="78"/>
        <end position="97"/>
    </location>
</feature>
<keyword evidence="8" id="KW-1185">Reference proteome</keyword>
<feature type="transmembrane region" description="Helical" evidence="5">
    <location>
        <begin position="364"/>
        <end position="387"/>
    </location>
</feature>
<dbReference type="PANTHER" id="PTHR11662:SF285">
    <property type="entry name" value="HEXURONATE TRANSPORTER"/>
    <property type="match status" value="1"/>
</dbReference>
<feature type="transmembrane region" description="Helical" evidence="5">
    <location>
        <begin position="103"/>
        <end position="120"/>
    </location>
</feature>
<feature type="transmembrane region" description="Helical" evidence="5">
    <location>
        <begin position="306"/>
        <end position="324"/>
    </location>
</feature>
<feature type="transmembrane region" description="Helical" evidence="5">
    <location>
        <begin position="168"/>
        <end position="187"/>
    </location>
</feature>
<comment type="subcellular location">
    <subcellularLocation>
        <location evidence="1">Membrane</location>
        <topology evidence="1">Multi-pass membrane protein</topology>
    </subcellularLocation>
</comment>
<feature type="transmembrane region" description="Helical" evidence="5">
    <location>
        <begin position="140"/>
        <end position="162"/>
    </location>
</feature>
<organism evidence="7 8">
    <name type="scientific">Adhaeribacter arboris</name>
    <dbReference type="NCBI Taxonomy" id="2072846"/>
    <lineage>
        <taxon>Bacteria</taxon>
        <taxon>Pseudomonadati</taxon>
        <taxon>Bacteroidota</taxon>
        <taxon>Cytophagia</taxon>
        <taxon>Cytophagales</taxon>
        <taxon>Hymenobacteraceae</taxon>
        <taxon>Adhaeribacter</taxon>
    </lineage>
</organism>
<feature type="domain" description="Major facilitator superfamily (MFS) profile" evidence="6">
    <location>
        <begin position="13"/>
        <end position="426"/>
    </location>
</feature>
<dbReference type="EMBL" id="PYFT01000001">
    <property type="protein sequence ID" value="PSR53176.1"/>
    <property type="molecule type" value="Genomic_DNA"/>
</dbReference>
<evidence type="ECO:0000313" key="7">
    <source>
        <dbReference type="EMBL" id="PSR53176.1"/>
    </source>
</evidence>
<evidence type="ECO:0000313" key="8">
    <source>
        <dbReference type="Proteomes" id="UP000240357"/>
    </source>
</evidence>
<evidence type="ECO:0000256" key="3">
    <source>
        <dbReference type="ARBA" id="ARBA00022989"/>
    </source>
</evidence>
<keyword evidence="2 5" id="KW-0812">Transmembrane</keyword>
<dbReference type="SUPFAM" id="SSF103473">
    <property type="entry name" value="MFS general substrate transporter"/>
    <property type="match status" value="1"/>
</dbReference>
<dbReference type="InterPro" id="IPR050382">
    <property type="entry name" value="MFS_Na/Anion_cotransporter"/>
</dbReference>
<feature type="transmembrane region" description="Helical" evidence="5">
    <location>
        <begin position="399"/>
        <end position="421"/>
    </location>
</feature>
<dbReference type="RefSeq" id="WP_106927542.1">
    <property type="nucleotide sequence ID" value="NZ_PYFT01000001.1"/>
</dbReference>
<keyword evidence="3 5" id="KW-1133">Transmembrane helix</keyword>
<dbReference type="GO" id="GO:0015134">
    <property type="term" value="F:hexuronate transmembrane transporter activity"/>
    <property type="evidence" value="ECO:0007669"/>
    <property type="project" value="TreeGrafter"/>
</dbReference>
<dbReference type="AlphaFoldDB" id="A0A2T2YCG3"/>
<proteinExistence type="predicted"/>
<dbReference type="Proteomes" id="UP000240357">
    <property type="component" value="Unassembled WGS sequence"/>
</dbReference>
<feature type="transmembrane region" description="Helical" evidence="5">
    <location>
        <begin position="232"/>
        <end position="253"/>
    </location>
</feature>